<dbReference type="Proteomes" id="UP000216852">
    <property type="component" value="Unassembled WGS sequence"/>
</dbReference>
<protein>
    <recommendedName>
        <fullName evidence="3">Phage XkdN-like tail assembly chaperone protein, TAC</fullName>
    </recommendedName>
</protein>
<comment type="caution">
    <text evidence="1">The sequence shown here is derived from an EMBL/GenBank/DDBJ whole genome shotgun (WGS) entry which is preliminary data.</text>
</comment>
<reference evidence="1 2" key="1">
    <citation type="submission" date="2017-07" db="EMBL/GenBank/DDBJ databases">
        <title>Isolation and whole genome analysis of endospore-forming bacteria from heroin.</title>
        <authorList>
            <person name="Kalinowski J."/>
            <person name="Ahrens B."/>
            <person name="Al-Dilaimi A."/>
            <person name="Winkler A."/>
            <person name="Wibberg D."/>
            <person name="Schleenbecker U."/>
            <person name="Ruckert C."/>
            <person name="Wolfel R."/>
            <person name="Grass G."/>
        </authorList>
    </citation>
    <scope>NUCLEOTIDE SEQUENCE [LARGE SCALE GENOMIC DNA]</scope>
    <source>
        <strain evidence="1 2">7517-1</strain>
    </source>
</reference>
<sequence length="117" mass="12991">MAKQFDVKALRDKVRSTDDIVYDSFYVKEWDAELPVKTLTAPAMKEVMKNKKDEVRMMILAVFHGCETPEGEKVFELADVAEFESGKKSFAPIAGLAGKIMEISGLSANAQTEAKND</sequence>
<accession>A0ABX4H086</accession>
<evidence type="ECO:0000313" key="2">
    <source>
        <dbReference type="Proteomes" id="UP000216852"/>
    </source>
</evidence>
<name>A0ABX4H086_9BACI</name>
<evidence type="ECO:0000313" key="1">
    <source>
        <dbReference type="EMBL" id="PAE00546.1"/>
    </source>
</evidence>
<proteinExistence type="predicted"/>
<evidence type="ECO:0008006" key="3">
    <source>
        <dbReference type="Google" id="ProtNLM"/>
    </source>
</evidence>
<dbReference type="EMBL" id="NPBJ01000013">
    <property type="protein sequence ID" value="PAE00546.1"/>
    <property type="molecule type" value="Genomic_DNA"/>
</dbReference>
<dbReference type="RefSeq" id="WP_095218459.1">
    <property type="nucleotide sequence ID" value="NZ_NPBJ01000013.1"/>
</dbReference>
<gene>
    <name evidence="1" type="ORF">CHH48_07200</name>
</gene>
<keyword evidence="2" id="KW-1185">Reference proteome</keyword>
<organism evidence="1 2">
    <name type="scientific">Terribacillus saccharophilus</name>
    <dbReference type="NCBI Taxonomy" id="361277"/>
    <lineage>
        <taxon>Bacteria</taxon>
        <taxon>Bacillati</taxon>
        <taxon>Bacillota</taxon>
        <taxon>Bacilli</taxon>
        <taxon>Bacillales</taxon>
        <taxon>Bacillaceae</taxon>
        <taxon>Terribacillus</taxon>
    </lineage>
</organism>